<evidence type="ECO:0000313" key="2">
    <source>
        <dbReference type="EMBL" id="SMQ47938.1"/>
    </source>
</evidence>
<feature type="compositionally biased region" description="Basic and acidic residues" evidence="1">
    <location>
        <begin position="245"/>
        <end position="257"/>
    </location>
</feature>
<feature type="region of interest" description="Disordered" evidence="1">
    <location>
        <begin position="221"/>
        <end position="257"/>
    </location>
</feature>
<evidence type="ECO:0000256" key="1">
    <source>
        <dbReference type="SAM" id="MobiDB-lite"/>
    </source>
</evidence>
<gene>
    <name evidence="2" type="ORF">ZT3D7_G3086</name>
</gene>
<reference evidence="2 3" key="1">
    <citation type="submission" date="2016-06" db="EMBL/GenBank/DDBJ databases">
        <authorList>
            <person name="Kjaerup R.B."/>
            <person name="Dalgaard T.S."/>
            <person name="Juul-Madsen H.R."/>
        </authorList>
    </citation>
    <scope>NUCLEOTIDE SEQUENCE [LARGE SCALE GENOMIC DNA]</scope>
</reference>
<feature type="region of interest" description="Disordered" evidence="1">
    <location>
        <begin position="1"/>
        <end position="29"/>
    </location>
</feature>
<organism evidence="2 3">
    <name type="scientific">Zymoseptoria tritici (strain ST99CH_3D7)</name>
    <dbReference type="NCBI Taxonomy" id="1276538"/>
    <lineage>
        <taxon>Eukaryota</taxon>
        <taxon>Fungi</taxon>
        <taxon>Dikarya</taxon>
        <taxon>Ascomycota</taxon>
        <taxon>Pezizomycotina</taxon>
        <taxon>Dothideomycetes</taxon>
        <taxon>Dothideomycetidae</taxon>
        <taxon>Mycosphaerellales</taxon>
        <taxon>Mycosphaerellaceae</taxon>
        <taxon>Zymoseptoria</taxon>
    </lineage>
</organism>
<proteinExistence type="predicted"/>
<dbReference type="AlphaFoldDB" id="A0A1X7RKL5"/>
<feature type="compositionally biased region" description="Polar residues" evidence="1">
    <location>
        <begin position="94"/>
        <end position="104"/>
    </location>
</feature>
<keyword evidence="3" id="KW-1185">Reference proteome</keyword>
<feature type="region of interest" description="Disordered" evidence="1">
    <location>
        <begin position="43"/>
        <end position="145"/>
    </location>
</feature>
<accession>A0A1X7RKL5</accession>
<dbReference type="EMBL" id="LT853693">
    <property type="protein sequence ID" value="SMQ47938.1"/>
    <property type="molecule type" value="Genomic_DNA"/>
</dbReference>
<feature type="compositionally biased region" description="Basic and acidic residues" evidence="1">
    <location>
        <begin position="226"/>
        <end position="236"/>
    </location>
</feature>
<sequence>MLRDTSNSIRRWRNSQGSSSGPTTPVGDRNLTVKSAYFNATPTGNTTFLPTLHSTPPMPTFQKPDMQRSPTTPTGLPIRKKKENGPPRIPTPVGDSTTITTSFSPKPYMPVVTPARGLPSGATTTRKVPHSKASDFATDRVQHTESLPEPWTTKQDRLICVQDAKGRSLEYIVKKLREECPEFEDQILTTEMVDKRLRILDFDLTWNGWSEGLKEAQVSAARRERKGREQAKKGVEAEVSLESSRSGDSEKGSRVGL</sequence>
<name>A0A1X7RKL5_ZYMT9</name>
<dbReference type="Proteomes" id="UP000215127">
    <property type="component" value="Chromosome 2"/>
</dbReference>
<feature type="compositionally biased region" description="Polar residues" evidence="1">
    <location>
        <begin position="1"/>
        <end position="23"/>
    </location>
</feature>
<evidence type="ECO:0000313" key="3">
    <source>
        <dbReference type="Proteomes" id="UP000215127"/>
    </source>
</evidence>
<feature type="compositionally biased region" description="Polar residues" evidence="1">
    <location>
        <begin position="43"/>
        <end position="54"/>
    </location>
</feature>
<protein>
    <submittedName>
        <fullName evidence="2">Uncharacterized protein</fullName>
    </submittedName>
</protein>